<evidence type="ECO:0008006" key="9">
    <source>
        <dbReference type="Google" id="ProtNLM"/>
    </source>
</evidence>
<dbReference type="SUPFAM" id="SSF81321">
    <property type="entry name" value="Family A G protein-coupled receptor-like"/>
    <property type="match status" value="1"/>
</dbReference>
<evidence type="ECO:0000256" key="6">
    <source>
        <dbReference type="SAM" id="Phobius"/>
    </source>
</evidence>
<reference evidence="7 8" key="1">
    <citation type="submission" date="2020-03" db="EMBL/GenBank/DDBJ databases">
        <title>Dissostichus mawsoni Genome sequencing and assembly.</title>
        <authorList>
            <person name="Park H."/>
        </authorList>
    </citation>
    <scope>NUCLEOTIDE SEQUENCE [LARGE SCALE GENOMIC DNA]</scope>
    <source>
        <strain evidence="7">DM0001</strain>
        <tissue evidence="7">Muscle</tissue>
    </source>
</reference>
<feature type="transmembrane region" description="Helical" evidence="6">
    <location>
        <begin position="557"/>
        <end position="577"/>
    </location>
</feature>
<evidence type="ECO:0000256" key="3">
    <source>
        <dbReference type="ARBA" id="ARBA00023170"/>
    </source>
</evidence>
<evidence type="ECO:0000313" key="7">
    <source>
        <dbReference type="EMBL" id="KAF3837561.1"/>
    </source>
</evidence>
<dbReference type="Gene3D" id="1.20.1070.10">
    <property type="entry name" value="Rhodopsin 7-helix transmembrane proteins"/>
    <property type="match status" value="1"/>
</dbReference>
<name>A0A7J5XKS9_DISMA</name>
<dbReference type="AlphaFoldDB" id="A0A7J5XKS9"/>
<keyword evidence="3" id="KW-0675">Receptor</keyword>
<accession>A0A7J5XKS9</accession>
<keyword evidence="8" id="KW-1185">Reference proteome</keyword>
<evidence type="ECO:0000256" key="5">
    <source>
        <dbReference type="ARBA" id="ARBA00023224"/>
    </source>
</evidence>
<keyword evidence="6" id="KW-1133">Transmembrane helix</keyword>
<feature type="transmembrane region" description="Helical" evidence="6">
    <location>
        <begin position="661"/>
        <end position="683"/>
    </location>
</feature>
<feature type="transmembrane region" description="Helical" evidence="6">
    <location>
        <begin position="807"/>
        <end position="828"/>
    </location>
</feature>
<feature type="transmembrane region" description="Helical" evidence="6">
    <location>
        <begin position="419"/>
        <end position="442"/>
    </location>
</feature>
<feature type="transmembrane region" description="Helical" evidence="6">
    <location>
        <begin position="1050"/>
        <end position="1071"/>
    </location>
</feature>
<evidence type="ECO:0000313" key="8">
    <source>
        <dbReference type="Proteomes" id="UP000518266"/>
    </source>
</evidence>
<dbReference type="GO" id="GO:0035025">
    <property type="term" value="P:positive regulation of Rho protein signal transduction"/>
    <property type="evidence" value="ECO:0007669"/>
    <property type="project" value="TreeGrafter"/>
</dbReference>
<dbReference type="GO" id="GO:0005886">
    <property type="term" value="C:plasma membrane"/>
    <property type="evidence" value="ECO:0007669"/>
    <property type="project" value="TreeGrafter"/>
</dbReference>
<dbReference type="GO" id="GO:0007200">
    <property type="term" value="P:phospholipase C-activating G protein-coupled receptor signaling pathway"/>
    <property type="evidence" value="ECO:0007669"/>
    <property type="project" value="TreeGrafter"/>
</dbReference>
<dbReference type="PANTHER" id="PTHR24232">
    <property type="entry name" value="G-PROTEIN COUPLED RECEPTOR"/>
    <property type="match status" value="1"/>
</dbReference>
<sequence length="1082" mass="121470">MGDLSKDVKALQGKMLDLEARSRRNNLILAGLPEGKEAGGISPLLDKILRHFLKLSDTIPAPEIERAHRALRPIPDPGHPPRHIIIRFLRWSDKNEVFKTLASAKGKLTWDGHDLRMFQDFPMEIQRQRDSYRELRSILRKENLRHGILYPARLIVTINEETFIFKEPKEAEKPQVGDGVDNSQVALHTDMAANSSSNSTLHPADCLNPILVFTALYVVYILLVPLFIFVLYIGFQRWRKRGSATTTSHTDVFTFHMVTLELFGVVGDTIYCYGIYSNQKCLTKGMNVFSVISPGQALFHLLTCVERYLAVVHPVIYMRQRGGVRIRNISIGFLFALIRPGPGEGGGNRERVDQSKQRAFYAIMAIMAALFLRFLSDLVSTSLYISSVLGYCEEKVMIWSLSGSVKRGSAATMSHTDVFTFHMVTLELIGVVGYTIYCYGIYSNQKCLTKVGTYVFSVNLPGQTLFHLLTCVERYLAVVHPVIYLRLRQGGGVRIRTSALGFGRYLYCHDHYNICIFGLLLDCRRFLQHFSSLCSDSPRAGEGGGQRERVDQSKQRAFYTIMAIMAALLLRFLSNLVSSLLYISSVLDDCDVILTMWSAYCFDVPSSLVLPLMFLQRGNYQAANTEAFPTMEETRLCSNNKPHRRPHLSHGHPGVNRSCGVYLLLLRLCFTCSPVWSATWLLFTRHLPEAEAGGGVRIRNISIGCVWCISFISASLQVIILAKVISDLVFLVFSSIVVCFCSVSVLFVLIRPGPGEGGGNRERVDQSKQRAFYAIMAIMAVLLLRFLSSIVTTSLHVLMSGTCQEYVLIWSLYLFSVPSSLVFPLLTLHRLHPPRPSFIFVLYIGFQRWRKRGSATTTSHTDVFTFHMVILELIGVVGNAFYCHSLYTDDPVTGQVGKYVLSAISPGQTLFHMLTCVERYLAVVHPVIYLRLRQGGGVRIRNISIGCVWCICFFVASLQSIPMFQLVIALMFFAISLIVAFFCSISVLFVLIRPGPGEGGGKRERVDHSKQRALHTMMAITAALSWRLLSILLISSLYSSPLVAKCDIALMIWSAYWFTLPSSLVLPLLFLQRAGKLSGCKH</sequence>
<organism evidence="7 8">
    <name type="scientific">Dissostichus mawsoni</name>
    <name type="common">Antarctic cod</name>
    <dbReference type="NCBI Taxonomy" id="36200"/>
    <lineage>
        <taxon>Eukaryota</taxon>
        <taxon>Metazoa</taxon>
        <taxon>Chordata</taxon>
        <taxon>Craniata</taxon>
        <taxon>Vertebrata</taxon>
        <taxon>Euteleostomi</taxon>
        <taxon>Actinopterygii</taxon>
        <taxon>Neopterygii</taxon>
        <taxon>Teleostei</taxon>
        <taxon>Neoteleostei</taxon>
        <taxon>Acanthomorphata</taxon>
        <taxon>Eupercaria</taxon>
        <taxon>Perciformes</taxon>
        <taxon>Notothenioidei</taxon>
        <taxon>Nototheniidae</taxon>
        <taxon>Dissostichus</taxon>
    </lineage>
</organism>
<dbReference type="EMBL" id="JAAKFY010000023">
    <property type="protein sequence ID" value="KAF3837561.1"/>
    <property type="molecule type" value="Genomic_DNA"/>
</dbReference>
<dbReference type="Gene3D" id="3.30.70.1820">
    <property type="entry name" value="L1 transposable element, RRM domain"/>
    <property type="match status" value="1"/>
</dbReference>
<evidence type="ECO:0000256" key="1">
    <source>
        <dbReference type="ARBA" id="ARBA00004141"/>
    </source>
</evidence>
<feature type="transmembrane region" description="Helical" evidence="6">
    <location>
        <begin position="210"/>
        <end position="233"/>
    </location>
</feature>
<gene>
    <name evidence="7" type="ORF">F7725_005025</name>
</gene>
<evidence type="ECO:0000256" key="2">
    <source>
        <dbReference type="ARBA" id="ARBA00023040"/>
    </source>
</evidence>
<feature type="transmembrane region" description="Helical" evidence="6">
    <location>
        <begin position="940"/>
        <end position="961"/>
    </location>
</feature>
<keyword evidence="6" id="KW-0472">Membrane</keyword>
<protein>
    <recommendedName>
        <fullName evidence="9">G-protein coupled receptors family 1 profile domain-containing protein</fullName>
    </recommendedName>
</protein>
<keyword evidence="5" id="KW-0807">Transducer</keyword>
<feature type="transmembrane region" description="Helical" evidence="6">
    <location>
        <begin position="728"/>
        <end position="750"/>
    </location>
</feature>
<feature type="transmembrane region" description="Helical" evidence="6">
    <location>
        <begin position="967"/>
        <end position="992"/>
    </location>
</feature>
<dbReference type="GO" id="GO:0070915">
    <property type="term" value="F:lysophosphatidic acid receptor activity"/>
    <property type="evidence" value="ECO:0007669"/>
    <property type="project" value="TreeGrafter"/>
</dbReference>
<evidence type="ECO:0000256" key="4">
    <source>
        <dbReference type="ARBA" id="ARBA00023180"/>
    </source>
</evidence>
<dbReference type="Proteomes" id="UP000518266">
    <property type="component" value="Unassembled WGS sequence"/>
</dbReference>
<comment type="subcellular location">
    <subcellularLocation>
        <location evidence="1">Membrane</location>
        <topology evidence="1">Multi-pass membrane protein</topology>
    </subcellularLocation>
</comment>
<feature type="transmembrane region" description="Helical" evidence="6">
    <location>
        <begin position="1013"/>
        <end position="1038"/>
    </location>
</feature>
<dbReference type="CDD" id="cd00637">
    <property type="entry name" value="7tm_classA_rhodopsin-like"/>
    <property type="match status" value="1"/>
</dbReference>
<feature type="transmembrane region" description="Helical" evidence="6">
    <location>
        <begin position="704"/>
        <end position="722"/>
    </location>
</feature>
<feature type="transmembrane region" description="Helical" evidence="6">
    <location>
        <begin position="771"/>
        <end position="795"/>
    </location>
</feature>
<keyword evidence="4" id="KW-0325">Glycoprotein</keyword>
<feature type="transmembrane region" description="Helical" evidence="6">
    <location>
        <begin position="359"/>
        <end position="376"/>
    </location>
</feature>
<keyword evidence="6" id="KW-0812">Transmembrane</keyword>
<keyword evidence="2" id="KW-0297">G-protein coupled receptor</keyword>
<dbReference type="PANTHER" id="PTHR24232:SF41">
    <property type="entry name" value="LYSOPHOSPHATIDIC ACID RECEPTOR 4"/>
    <property type="match status" value="1"/>
</dbReference>
<dbReference type="OrthoDB" id="10059413at2759"/>
<comment type="caution">
    <text evidence="7">The sequence shown here is derived from an EMBL/GenBank/DDBJ whole genome shotgun (WGS) entry which is preliminary data.</text>
</comment>
<proteinExistence type="predicted"/>